<evidence type="ECO:0000313" key="3">
    <source>
        <dbReference type="Proteomes" id="UP000827986"/>
    </source>
</evidence>
<name>A0A9D3X996_9SAUR</name>
<reference evidence="2" key="1">
    <citation type="submission" date="2021-09" db="EMBL/GenBank/DDBJ databases">
        <title>The genome of Mauremys mutica provides insights into the evolution of semi-aquatic lifestyle.</title>
        <authorList>
            <person name="Gong S."/>
            <person name="Gao Y."/>
        </authorList>
    </citation>
    <scope>NUCLEOTIDE SEQUENCE</scope>
    <source>
        <strain evidence="2">MM-2020</strain>
        <tissue evidence="2">Muscle</tissue>
    </source>
</reference>
<keyword evidence="3" id="KW-1185">Reference proteome</keyword>
<comment type="caution">
    <text evidence="2">The sequence shown here is derived from an EMBL/GenBank/DDBJ whole genome shotgun (WGS) entry which is preliminary data.</text>
</comment>
<evidence type="ECO:0000313" key="2">
    <source>
        <dbReference type="EMBL" id="KAH1175277.1"/>
    </source>
</evidence>
<feature type="region of interest" description="Disordered" evidence="1">
    <location>
        <begin position="64"/>
        <end position="85"/>
    </location>
</feature>
<dbReference type="Proteomes" id="UP000827986">
    <property type="component" value="Unassembled WGS sequence"/>
</dbReference>
<protein>
    <submittedName>
        <fullName evidence="2">Uncharacterized protein</fullName>
    </submittedName>
</protein>
<sequence length="121" mass="13220">MWQLRAQARVWAGMDCGGAQDSNHRALAAGSGWKRGTELGEINTCHSPTPAKSWVSLAPFTSGETEARRGAETHPYAVGELNTEPRCPGPLSLTNHNWDTEQHPPLRVRICHPRTGTGYTC</sequence>
<gene>
    <name evidence="2" type="ORF">KIL84_021691</name>
</gene>
<dbReference type="AlphaFoldDB" id="A0A9D3X996"/>
<proteinExistence type="predicted"/>
<accession>A0A9D3X996</accession>
<evidence type="ECO:0000256" key="1">
    <source>
        <dbReference type="SAM" id="MobiDB-lite"/>
    </source>
</evidence>
<dbReference type="EMBL" id="JAHDVG010000478">
    <property type="protein sequence ID" value="KAH1175277.1"/>
    <property type="molecule type" value="Genomic_DNA"/>
</dbReference>
<organism evidence="2 3">
    <name type="scientific">Mauremys mutica</name>
    <name type="common">yellowpond turtle</name>
    <dbReference type="NCBI Taxonomy" id="74926"/>
    <lineage>
        <taxon>Eukaryota</taxon>
        <taxon>Metazoa</taxon>
        <taxon>Chordata</taxon>
        <taxon>Craniata</taxon>
        <taxon>Vertebrata</taxon>
        <taxon>Euteleostomi</taxon>
        <taxon>Archelosauria</taxon>
        <taxon>Testudinata</taxon>
        <taxon>Testudines</taxon>
        <taxon>Cryptodira</taxon>
        <taxon>Durocryptodira</taxon>
        <taxon>Testudinoidea</taxon>
        <taxon>Geoemydidae</taxon>
        <taxon>Geoemydinae</taxon>
        <taxon>Mauremys</taxon>
    </lineage>
</organism>